<dbReference type="AlphaFoldDB" id="A0A382EPN1"/>
<accession>A0A382EPN1</accession>
<feature type="non-terminal residue" evidence="2">
    <location>
        <position position="1"/>
    </location>
</feature>
<evidence type="ECO:0000256" key="1">
    <source>
        <dbReference type="SAM" id="MobiDB-lite"/>
    </source>
</evidence>
<dbReference type="EMBL" id="UINC01045694">
    <property type="protein sequence ID" value="SVB52756.1"/>
    <property type="molecule type" value="Genomic_DNA"/>
</dbReference>
<proteinExistence type="predicted"/>
<organism evidence="2">
    <name type="scientific">marine metagenome</name>
    <dbReference type="NCBI Taxonomy" id="408172"/>
    <lineage>
        <taxon>unclassified sequences</taxon>
        <taxon>metagenomes</taxon>
        <taxon>ecological metagenomes</taxon>
    </lineage>
</organism>
<name>A0A382EPN1_9ZZZZ</name>
<feature type="compositionally biased region" description="Polar residues" evidence="1">
    <location>
        <begin position="355"/>
        <end position="365"/>
    </location>
</feature>
<gene>
    <name evidence="2" type="ORF">METZ01_LOCUS205610</name>
</gene>
<protein>
    <submittedName>
        <fullName evidence="2">Uncharacterized protein</fullName>
    </submittedName>
</protein>
<feature type="region of interest" description="Disordered" evidence="1">
    <location>
        <begin position="341"/>
        <end position="365"/>
    </location>
</feature>
<evidence type="ECO:0000313" key="2">
    <source>
        <dbReference type="EMBL" id="SVB52756.1"/>
    </source>
</evidence>
<reference evidence="2" key="1">
    <citation type="submission" date="2018-05" db="EMBL/GenBank/DDBJ databases">
        <authorList>
            <person name="Lanie J.A."/>
            <person name="Ng W.-L."/>
            <person name="Kazmierczak K.M."/>
            <person name="Andrzejewski T.M."/>
            <person name="Davidsen T.M."/>
            <person name="Wayne K.J."/>
            <person name="Tettelin H."/>
            <person name="Glass J.I."/>
            <person name="Rusch D."/>
            <person name="Podicherti R."/>
            <person name="Tsui H.-C.T."/>
            <person name="Winkler M.E."/>
        </authorList>
    </citation>
    <scope>NUCLEOTIDE SEQUENCE</scope>
</reference>
<sequence length="365" mass="37422">TKSASDPVVTTNPSGGVGTLWVNTTTGETYCCTDATAGANVWKNVGAGSGDINPSVPSTWQGTNYGYMIGGYAPTTDRIYRYSFTSDGNATDHANAFTTLLNPMACRSETYGYILGGRTAPPEVYVDHVTKFLFASSNNATDVANLTQARGMGFTSSNATHGYCVGGYVGAPAPSNHWNIIDKHDFSAGTNSTDVGDLTSVWSSGCSLVSSTYGYAAGGSKTSWAQTADIDKWSMVSDGNGTDVGDLVHNHYYGAGVSSETYGYACAGKNGSPVIHDIDKMSFASDSSATAYSGTLTGAPGHAVGVSASSSSTHGYCTGGGTSAGVSSNIIDKFSYSSEGNASDVGDLPDVPGSVGTQYTAGTQY</sequence>